<protein>
    <submittedName>
        <fullName evidence="2">FAD dependent oxidoreductase</fullName>
    </submittedName>
</protein>
<dbReference type="GO" id="GO:0005737">
    <property type="term" value="C:cytoplasm"/>
    <property type="evidence" value="ECO:0007669"/>
    <property type="project" value="TreeGrafter"/>
</dbReference>
<dbReference type="Proteomes" id="UP000799757">
    <property type="component" value="Unassembled WGS sequence"/>
</dbReference>
<dbReference type="Gene3D" id="3.50.50.60">
    <property type="entry name" value="FAD/NAD(P)-binding domain"/>
    <property type="match status" value="1"/>
</dbReference>
<evidence type="ECO:0000259" key="1">
    <source>
        <dbReference type="Pfam" id="PF01266"/>
    </source>
</evidence>
<proteinExistence type="predicted"/>
<dbReference type="InterPro" id="IPR036188">
    <property type="entry name" value="FAD/NAD-bd_sf"/>
</dbReference>
<name>A0A6A6XTQ5_9PLEO</name>
<dbReference type="OrthoDB" id="429143at2759"/>
<dbReference type="Gene3D" id="3.30.9.10">
    <property type="entry name" value="D-Amino Acid Oxidase, subunit A, domain 2"/>
    <property type="match status" value="1"/>
</dbReference>
<organism evidence="2 3">
    <name type="scientific">Melanomma pulvis-pyrius CBS 109.77</name>
    <dbReference type="NCBI Taxonomy" id="1314802"/>
    <lineage>
        <taxon>Eukaryota</taxon>
        <taxon>Fungi</taxon>
        <taxon>Dikarya</taxon>
        <taxon>Ascomycota</taxon>
        <taxon>Pezizomycotina</taxon>
        <taxon>Dothideomycetes</taxon>
        <taxon>Pleosporomycetidae</taxon>
        <taxon>Pleosporales</taxon>
        <taxon>Melanommataceae</taxon>
        <taxon>Melanomma</taxon>
    </lineage>
</organism>
<reference evidence="2" key="1">
    <citation type="journal article" date="2020" name="Stud. Mycol.">
        <title>101 Dothideomycetes genomes: a test case for predicting lifestyles and emergence of pathogens.</title>
        <authorList>
            <person name="Haridas S."/>
            <person name="Albert R."/>
            <person name="Binder M."/>
            <person name="Bloem J."/>
            <person name="Labutti K."/>
            <person name="Salamov A."/>
            <person name="Andreopoulos B."/>
            <person name="Baker S."/>
            <person name="Barry K."/>
            <person name="Bills G."/>
            <person name="Bluhm B."/>
            <person name="Cannon C."/>
            <person name="Castanera R."/>
            <person name="Culley D."/>
            <person name="Daum C."/>
            <person name="Ezra D."/>
            <person name="Gonzalez J."/>
            <person name="Henrissat B."/>
            <person name="Kuo A."/>
            <person name="Liang C."/>
            <person name="Lipzen A."/>
            <person name="Lutzoni F."/>
            <person name="Magnuson J."/>
            <person name="Mondo S."/>
            <person name="Nolan M."/>
            <person name="Ohm R."/>
            <person name="Pangilinan J."/>
            <person name="Park H.-J."/>
            <person name="Ramirez L."/>
            <person name="Alfaro M."/>
            <person name="Sun H."/>
            <person name="Tritt A."/>
            <person name="Yoshinaga Y."/>
            <person name="Zwiers L.-H."/>
            <person name="Turgeon B."/>
            <person name="Goodwin S."/>
            <person name="Spatafora J."/>
            <person name="Crous P."/>
            <person name="Grigoriev I."/>
        </authorList>
    </citation>
    <scope>NUCLEOTIDE SEQUENCE</scope>
    <source>
        <strain evidence="2">CBS 109.77</strain>
    </source>
</reference>
<accession>A0A6A6XTQ5</accession>
<keyword evidence="3" id="KW-1185">Reference proteome</keyword>
<dbReference type="AlphaFoldDB" id="A0A6A6XTQ5"/>
<dbReference type="Pfam" id="PF01266">
    <property type="entry name" value="DAO"/>
    <property type="match status" value="1"/>
</dbReference>
<dbReference type="PANTHER" id="PTHR13847:SF213">
    <property type="entry name" value="DEPENDENT OXIDOREDUCTASE, PUTATIVE-RELATED"/>
    <property type="match status" value="1"/>
</dbReference>
<dbReference type="SUPFAM" id="SSF51905">
    <property type="entry name" value="FAD/NAD(P)-binding domain"/>
    <property type="match status" value="1"/>
</dbReference>
<dbReference type="EMBL" id="MU001757">
    <property type="protein sequence ID" value="KAF2799862.1"/>
    <property type="molecule type" value="Genomic_DNA"/>
</dbReference>
<sequence>MEIPISELVLADPGLPVPNPTNPYWLQPPHSLSRTQSATLPSTTDVVIIGSGITASSASRTLLENHPTYHITVLEARTLCSGATGRNGGHLVAYGGLVYSDLKKNFGEEQARQTVKFTFDNIERTKELIAKYGKDAEYRDVTRVRGFEDNATFESAKKSIAEFEEDNSDMAGMYRIITKEVAAKMYGVNSIVGAVLFAAGALWPYRLITNIFEHLSEKYDSRLSLETSTPALEIIHDQSASSHPYLVQTPRGAIRASHVVHCTNGHSGCLLPKIRGALFPMRGSMTVQDLEGRVPNRGDHMSWSLHHAPKFDPSTGLTQIGTFYLQQNHHSRLFFFGGERKNATETLTADDSVESNTSVEGLQEKLSTLFGLDPGVLSRVVSSWSGIMGFTSDGLPLVGKLDESVTGRAGRSEWIAAGFNGMGMSMCVLAGERLAKKILGQEDVGIIPGAFEVTKERLETSLKSEISVANMEAIFSSTIGREARAK</sequence>
<evidence type="ECO:0000313" key="3">
    <source>
        <dbReference type="Proteomes" id="UP000799757"/>
    </source>
</evidence>
<dbReference type="PANTHER" id="PTHR13847">
    <property type="entry name" value="SARCOSINE DEHYDROGENASE-RELATED"/>
    <property type="match status" value="1"/>
</dbReference>
<feature type="domain" description="FAD dependent oxidoreductase" evidence="1">
    <location>
        <begin position="45"/>
        <end position="436"/>
    </location>
</feature>
<evidence type="ECO:0000313" key="2">
    <source>
        <dbReference type="EMBL" id="KAF2799862.1"/>
    </source>
</evidence>
<gene>
    <name evidence="2" type="ORF">K505DRAFT_265039</name>
</gene>
<dbReference type="InterPro" id="IPR006076">
    <property type="entry name" value="FAD-dep_OxRdtase"/>
</dbReference>